<dbReference type="InterPro" id="IPR016030">
    <property type="entry name" value="CblAdoTrfase-like"/>
</dbReference>
<dbReference type="SUPFAM" id="SSF89028">
    <property type="entry name" value="Cobalamin adenosyltransferase-like"/>
    <property type="match status" value="1"/>
</dbReference>
<dbReference type="RefSeq" id="WP_344729617.1">
    <property type="nucleotide sequence ID" value="NZ_BAAAUS010000063.1"/>
</dbReference>
<protein>
    <recommendedName>
        <fullName evidence="4">Cobalamin adenosyltransferase-like domain-containing protein</fullName>
    </recommendedName>
</protein>
<accession>A0ABW4ET06</accession>
<keyword evidence="6" id="KW-1185">Reference proteome</keyword>
<comment type="caution">
    <text evidence="5">The sequence shown here is derived from an EMBL/GenBank/DDBJ whole genome shotgun (WGS) entry which is preliminary data.</text>
</comment>
<name>A0ABW4ET06_9PSEU</name>
<evidence type="ECO:0000256" key="1">
    <source>
        <dbReference type="ARBA" id="ARBA00022679"/>
    </source>
</evidence>
<evidence type="ECO:0000256" key="2">
    <source>
        <dbReference type="ARBA" id="ARBA00022741"/>
    </source>
</evidence>
<keyword evidence="2" id="KW-0547">Nucleotide-binding</keyword>
<evidence type="ECO:0000256" key="3">
    <source>
        <dbReference type="ARBA" id="ARBA00022840"/>
    </source>
</evidence>
<dbReference type="EMBL" id="JBHUCO010000013">
    <property type="protein sequence ID" value="MFD1518541.1"/>
    <property type="molecule type" value="Genomic_DNA"/>
</dbReference>
<dbReference type="Gene3D" id="1.20.1200.10">
    <property type="entry name" value="Cobalamin adenosyltransferase-like"/>
    <property type="match status" value="1"/>
</dbReference>
<dbReference type="InterPro" id="IPR036451">
    <property type="entry name" value="CblAdoTrfase-like_sf"/>
</dbReference>
<evidence type="ECO:0000313" key="6">
    <source>
        <dbReference type="Proteomes" id="UP001597114"/>
    </source>
</evidence>
<feature type="domain" description="Cobalamin adenosyltransferase-like" evidence="4">
    <location>
        <begin position="16"/>
        <end position="151"/>
    </location>
</feature>
<reference evidence="6" key="1">
    <citation type="journal article" date="2019" name="Int. J. Syst. Evol. Microbiol.">
        <title>The Global Catalogue of Microorganisms (GCM) 10K type strain sequencing project: providing services to taxonomists for standard genome sequencing and annotation.</title>
        <authorList>
            <consortium name="The Broad Institute Genomics Platform"/>
            <consortium name="The Broad Institute Genome Sequencing Center for Infectious Disease"/>
            <person name="Wu L."/>
            <person name="Ma J."/>
        </authorList>
    </citation>
    <scope>NUCLEOTIDE SEQUENCE [LARGE SCALE GENOMIC DNA]</scope>
    <source>
        <strain evidence="6">CCM 7043</strain>
    </source>
</reference>
<gene>
    <name evidence="5" type="ORF">ACFSJD_13660</name>
</gene>
<dbReference type="Proteomes" id="UP001597114">
    <property type="component" value="Unassembled WGS sequence"/>
</dbReference>
<evidence type="ECO:0000313" key="5">
    <source>
        <dbReference type="EMBL" id="MFD1518541.1"/>
    </source>
</evidence>
<evidence type="ECO:0000259" key="4">
    <source>
        <dbReference type="Pfam" id="PF01923"/>
    </source>
</evidence>
<organism evidence="5 6">
    <name type="scientific">Pseudonocardia yunnanensis</name>
    <dbReference type="NCBI Taxonomy" id="58107"/>
    <lineage>
        <taxon>Bacteria</taxon>
        <taxon>Bacillati</taxon>
        <taxon>Actinomycetota</taxon>
        <taxon>Actinomycetes</taxon>
        <taxon>Pseudonocardiales</taxon>
        <taxon>Pseudonocardiaceae</taxon>
        <taxon>Pseudonocardia</taxon>
    </lineage>
</organism>
<sequence>MSAPDTHSVVVMSEGAVGEVEEANATVGAALCSGTVPERYVLLLRDVQSDLLALAADLSALGSDGSDRAIDAAAVQRVLAAVDEHRSEPVPADFAVLGGSTSAVGLLRLARMTVRRAARSVRRLVHGGAVPDVSCAGAYLDALAELLLVVAFESELLERQQLPVGWCGDGSGLMDLTRIVPRRESHAWLSGRG</sequence>
<proteinExistence type="predicted"/>
<keyword evidence="1" id="KW-0808">Transferase</keyword>
<keyword evidence="3" id="KW-0067">ATP-binding</keyword>
<dbReference type="Pfam" id="PF01923">
    <property type="entry name" value="Cob_adeno_trans"/>
    <property type="match status" value="1"/>
</dbReference>